<dbReference type="KEGG" id="plon:Pla110_41880"/>
<dbReference type="EMBL" id="CP036281">
    <property type="protein sequence ID" value="QDU82432.1"/>
    <property type="molecule type" value="Genomic_DNA"/>
</dbReference>
<name>A0A518CT75_9PLAN</name>
<evidence type="ECO:0000313" key="2">
    <source>
        <dbReference type="Proteomes" id="UP000317178"/>
    </source>
</evidence>
<reference evidence="1 2" key="1">
    <citation type="submission" date="2019-02" db="EMBL/GenBank/DDBJ databases">
        <title>Deep-cultivation of Planctomycetes and their phenomic and genomic characterization uncovers novel biology.</title>
        <authorList>
            <person name="Wiegand S."/>
            <person name="Jogler M."/>
            <person name="Boedeker C."/>
            <person name="Pinto D."/>
            <person name="Vollmers J."/>
            <person name="Rivas-Marin E."/>
            <person name="Kohn T."/>
            <person name="Peeters S.H."/>
            <person name="Heuer A."/>
            <person name="Rast P."/>
            <person name="Oberbeckmann S."/>
            <person name="Bunk B."/>
            <person name="Jeske O."/>
            <person name="Meyerdierks A."/>
            <person name="Storesund J.E."/>
            <person name="Kallscheuer N."/>
            <person name="Luecker S."/>
            <person name="Lage O.M."/>
            <person name="Pohl T."/>
            <person name="Merkel B.J."/>
            <person name="Hornburger P."/>
            <person name="Mueller R.-W."/>
            <person name="Bruemmer F."/>
            <person name="Labrenz M."/>
            <person name="Spormann A.M."/>
            <person name="Op den Camp H."/>
            <person name="Overmann J."/>
            <person name="Amann R."/>
            <person name="Jetten M.S.M."/>
            <person name="Mascher T."/>
            <person name="Medema M.H."/>
            <person name="Devos D.P."/>
            <person name="Kaster A.-K."/>
            <person name="Ovreas L."/>
            <person name="Rohde M."/>
            <person name="Galperin M.Y."/>
            <person name="Jogler C."/>
        </authorList>
    </citation>
    <scope>NUCLEOTIDE SEQUENCE [LARGE SCALE GENOMIC DNA]</scope>
    <source>
        <strain evidence="1 2">Pla110</strain>
    </source>
</reference>
<dbReference type="Proteomes" id="UP000317178">
    <property type="component" value="Chromosome"/>
</dbReference>
<evidence type="ECO:0000313" key="1">
    <source>
        <dbReference type="EMBL" id="QDU82432.1"/>
    </source>
</evidence>
<dbReference type="RefSeq" id="WP_144998643.1">
    <property type="nucleotide sequence ID" value="NZ_CP036281.1"/>
</dbReference>
<organism evidence="1 2">
    <name type="scientific">Polystyrenella longa</name>
    <dbReference type="NCBI Taxonomy" id="2528007"/>
    <lineage>
        <taxon>Bacteria</taxon>
        <taxon>Pseudomonadati</taxon>
        <taxon>Planctomycetota</taxon>
        <taxon>Planctomycetia</taxon>
        <taxon>Planctomycetales</taxon>
        <taxon>Planctomycetaceae</taxon>
        <taxon>Polystyrenella</taxon>
    </lineage>
</organism>
<accession>A0A518CT75</accession>
<gene>
    <name evidence="1" type="ORF">Pla110_41880</name>
</gene>
<protein>
    <submittedName>
        <fullName evidence="1">Uncharacterized protein</fullName>
    </submittedName>
</protein>
<sequence length="65" mass="7417">MNFLMQPWHLLGFTLSSWVNREQQLAIEYLKTENGILRNKLGKKRVSSPVSTTGCNSCAECSDER</sequence>
<keyword evidence="2" id="KW-1185">Reference proteome</keyword>
<proteinExistence type="predicted"/>
<dbReference type="AlphaFoldDB" id="A0A518CT75"/>